<keyword evidence="1" id="KW-0812">Transmembrane</keyword>
<evidence type="ECO:0000313" key="3">
    <source>
        <dbReference type="Proteomes" id="UP000178647"/>
    </source>
</evidence>
<protein>
    <recommendedName>
        <fullName evidence="4">PsbP C-terminal domain-containing protein</fullName>
    </recommendedName>
</protein>
<reference evidence="2 3" key="1">
    <citation type="journal article" date="2016" name="Nat. Commun.">
        <title>Thousands of microbial genomes shed light on interconnected biogeochemical processes in an aquifer system.</title>
        <authorList>
            <person name="Anantharaman K."/>
            <person name="Brown C.T."/>
            <person name="Hug L.A."/>
            <person name="Sharon I."/>
            <person name="Castelle C.J."/>
            <person name="Probst A.J."/>
            <person name="Thomas B.C."/>
            <person name="Singh A."/>
            <person name="Wilkins M.J."/>
            <person name="Karaoz U."/>
            <person name="Brodie E.L."/>
            <person name="Williams K.H."/>
            <person name="Hubbard S.S."/>
            <person name="Banfield J.F."/>
        </authorList>
    </citation>
    <scope>NUCLEOTIDE SEQUENCE [LARGE SCALE GENOMIC DNA]</scope>
</reference>
<comment type="caution">
    <text evidence="2">The sequence shown here is derived from an EMBL/GenBank/DDBJ whole genome shotgun (WGS) entry which is preliminary data.</text>
</comment>
<sequence length="188" mass="21514">MAQRIVFLISGIVVLVLISGGFFYWQQNQADVRELNKTLPAGVRVAKSLIGNEYKVVNKIDGYDFKVPMEWRGIKEVEYISEREESGFRGTSINIEGLEGGARGLGVDRFKIERNPNLIDWAKNMFSTVGLDGDFKSETIKNFEVIKTQENLHLVGMYMYFFKKDSAIYSITNGSEEFIRYIITNGQW</sequence>
<evidence type="ECO:0008006" key="4">
    <source>
        <dbReference type="Google" id="ProtNLM"/>
    </source>
</evidence>
<keyword evidence="1" id="KW-1133">Transmembrane helix</keyword>
<gene>
    <name evidence="2" type="ORF">A2896_00245</name>
</gene>
<dbReference type="EMBL" id="MHMH01000015">
    <property type="protein sequence ID" value="OGZ24266.1"/>
    <property type="molecule type" value="Genomic_DNA"/>
</dbReference>
<feature type="transmembrane region" description="Helical" evidence="1">
    <location>
        <begin position="5"/>
        <end position="25"/>
    </location>
</feature>
<dbReference type="STRING" id="1801672.A2896_00245"/>
<dbReference type="AlphaFoldDB" id="A0A1G2EEP1"/>
<evidence type="ECO:0000256" key="1">
    <source>
        <dbReference type="SAM" id="Phobius"/>
    </source>
</evidence>
<organism evidence="2 3">
    <name type="scientific">Candidatus Nealsonbacteria bacterium RIFCSPLOWO2_01_FULL_43_32</name>
    <dbReference type="NCBI Taxonomy" id="1801672"/>
    <lineage>
        <taxon>Bacteria</taxon>
        <taxon>Candidatus Nealsoniibacteriota</taxon>
    </lineage>
</organism>
<accession>A0A1G2EEP1</accession>
<dbReference type="Proteomes" id="UP000178647">
    <property type="component" value="Unassembled WGS sequence"/>
</dbReference>
<keyword evidence="1" id="KW-0472">Membrane</keyword>
<evidence type="ECO:0000313" key="2">
    <source>
        <dbReference type="EMBL" id="OGZ24266.1"/>
    </source>
</evidence>
<proteinExistence type="predicted"/>
<name>A0A1G2EEP1_9BACT</name>